<proteinExistence type="predicted"/>
<accession>A0A553HXJ0</accession>
<organism evidence="1 2">
    <name type="scientific">Xylaria flabelliformis</name>
    <dbReference type="NCBI Taxonomy" id="2512241"/>
    <lineage>
        <taxon>Eukaryota</taxon>
        <taxon>Fungi</taxon>
        <taxon>Dikarya</taxon>
        <taxon>Ascomycota</taxon>
        <taxon>Pezizomycotina</taxon>
        <taxon>Sordariomycetes</taxon>
        <taxon>Xylariomycetidae</taxon>
        <taxon>Xylariales</taxon>
        <taxon>Xylariaceae</taxon>
        <taxon>Xylaria</taxon>
    </lineage>
</organism>
<name>A0A553HXJ0_9PEZI</name>
<keyword evidence="2" id="KW-1185">Reference proteome</keyword>
<evidence type="ECO:0000313" key="2">
    <source>
        <dbReference type="Proteomes" id="UP000319160"/>
    </source>
</evidence>
<dbReference type="OrthoDB" id="3545468at2759"/>
<gene>
    <name evidence="1" type="ORF">FHL15_006343</name>
</gene>
<dbReference type="EMBL" id="VFLP01000034">
    <property type="protein sequence ID" value="TRX92669.1"/>
    <property type="molecule type" value="Genomic_DNA"/>
</dbReference>
<dbReference type="Proteomes" id="UP000319160">
    <property type="component" value="Unassembled WGS sequence"/>
</dbReference>
<dbReference type="AlphaFoldDB" id="A0A553HXJ0"/>
<reference evidence="2" key="1">
    <citation type="submission" date="2019-06" db="EMBL/GenBank/DDBJ databases">
        <title>Draft genome sequence of the griseofulvin-producing fungus Xylaria cubensis strain G536.</title>
        <authorList>
            <person name="Mead M.E."/>
            <person name="Raja H.A."/>
            <person name="Steenwyk J.L."/>
            <person name="Knowles S.L."/>
            <person name="Oberlies N.H."/>
            <person name="Rokas A."/>
        </authorList>
    </citation>
    <scope>NUCLEOTIDE SEQUENCE [LARGE SCALE GENOMIC DNA]</scope>
    <source>
        <strain evidence="2">G536</strain>
    </source>
</reference>
<evidence type="ECO:0000313" key="1">
    <source>
        <dbReference type="EMBL" id="TRX92669.1"/>
    </source>
</evidence>
<sequence length="275" mass="29751">MVSIHRLFYATQAFYLTTIASVLPNVTVTPLANSCTSFPNYNDTAGITTPLMVIADSTGKDIDGSSFVPKYATAVGGGSWGFITIPLDASTNETTVPMRCGNGSLQAQLNTGINGIQWQTLVAAGTPAESVFGFGLPNLPDPNYKLEPYMHEIEGVRQSGVFIGAVNVTTWGFNYQNNSETGEYYYLRLLGPNSHNLATGEQLNEGEFTGSIVSGVLKFDYVVAYRFTSLHNSVSSRLFPLPISEQPKYDLDNHSDQSRSALTHALVGIDRVDGE</sequence>
<protein>
    <submittedName>
        <fullName evidence="1">Uncharacterized protein</fullName>
    </submittedName>
</protein>
<comment type="caution">
    <text evidence="1">The sequence shown here is derived from an EMBL/GenBank/DDBJ whole genome shotgun (WGS) entry which is preliminary data.</text>
</comment>